<dbReference type="InterPro" id="IPR002656">
    <property type="entry name" value="Acyl_transf_3_dom"/>
</dbReference>
<feature type="transmembrane region" description="Helical" evidence="1">
    <location>
        <begin position="289"/>
        <end position="307"/>
    </location>
</feature>
<dbReference type="PANTHER" id="PTHR23028:SF131">
    <property type="entry name" value="BLR2367 PROTEIN"/>
    <property type="match status" value="1"/>
</dbReference>
<comment type="caution">
    <text evidence="3">The sequence shown here is derived from an EMBL/GenBank/DDBJ whole genome shotgun (WGS) entry which is preliminary data.</text>
</comment>
<sequence length="438" mass="47683">MTVIEQQPTEISGGTAQKPAANRPVVRLGWLDALRGIAALLVAVHHFGLVEMFPGGKGFADHFDLGIYAVMTFFLVSGYIVPASLERRGDVRGFWIGRILRIYPLLIVVVVAALAILPRDYSAVPTVDVDHPVRAGIASLTLLQDLMNVPNGLGVLWTLSYEMVFYFFVTALFVTGWHRRSSPISVGLAALALLLGAAVPTQMITVDRGSTRNLILAAAIVMAMGLVGVLSGRTSLTRMGALLLGGLGAVLLFGNSRAMFFESMMILATMFAGTAIYRAEQGQIDRLTAWLGCAFVLVAGVCTGWMYNHGDHALWKSWTAGWIAWSLPYFAAWLTFGVGMLLKNRRFPRVLTWLGAISYSVYVVHIPILMGVRWLAPAKNFPAHGAGKFIPFLIFLAAVLIVSQLTYRLVELPGQNLGKRITKRLALRDAEAKAKPTA</sequence>
<dbReference type="RefSeq" id="WP_344459816.1">
    <property type="nucleotide sequence ID" value="NZ_BAAANT010000001.1"/>
</dbReference>
<evidence type="ECO:0000313" key="4">
    <source>
        <dbReference type="Proteomes" id="UP001422759"/>
    </source>
</evidence>
<gene>
    <name evidence="3" type="ORF">GCM10009760_03030</name>
</gene>
<accession>A0ABP5KFT1</accession>
<proteinExistence type="predicted"/>
<feature type="transmembrane region" description="Helical" evidence="1">
    <location>
        <begin position="319"/>
        <end position="338"/>
    </location>
</feature>
<feature type="transmembrane region" description="Helical" evidence="1">
    <location>
        <begin position="65"/>
        <end position="83"/>
    </location>
</feature>
<feature type="transmembrane region" description="Helical" evidence="1">
    <location>
        <begin position="259"/>
        <end position="277"/>
    </location>
</feature>
<feature type="transmembrane region" description="Helical" evidence="1">
    <location>
        <begin position="389"/>
        <end position="410"/>
    </location>
</feature>
<keyword evidence="1" id="KW-1133">Transmembrane helix</keyword>
<dbReference type="Pfam" id="PF01757">
    <property type="entry name" value="Acyl_transf_3"/>
    <property type="match status" value="1"/>
</dbReference>
<feature type="domain" description="Acyltransferase 3" evidence="2">
    <location>
        <begin position="29"/>
        <end position="407"/>
    </location>
</feature>
<evidence type="ECO:0000256" key="1">
    <source>
        <dbReference type="SAM" id="Phobius"/>
    </source>
</evidence>
<name>A0ABP5KFT1_9ACTN</name>
<feature type="transmembrane region" description="Helical" evidence="1">
    <location>
        <begin position="155"/>
        <end position="174"/>
    </location>
</feature>
<protein>
    <recommendedName>
        <fullName evidence="2">Acyltransferase 3 domain-containing protein</fullName>
    </recommendedName>
</protein>
<dbReference type="InterPro" id="IPR050879">
    <property type="entry name" value="Acyltransferase_3"/>
</dbReference>
<keyword evidence="4" id="KW-1185">Reference proteome</keyword>
<dbReference type="EMBL" id="BAAANT010000001">
    <property type="protein sequence ID" value="GAA2130475.1"/>
    <property type="molecule type" value="Genomic_DNA"/>
</dbReference>
<feature type="transmembrane region" description="Helical" evidence="1">
    <location>
        <begin position="350"/>
        <end position="369"/>
    </location>
</feature>
<feature type="transmembrane region" description="Helical" evidence="1">
    <location>
        <begin position="95"/>
        <end position="117"/>
    </location>
</feature>
<feature type="transmembrane region" description="Helical" evidence="1">
    <location>
        <begin position="211"/>
        <end position="229"/>
    </location>
</feature>
<feature type="transmembrane region" description="Helical" evidence="1">
    <location>
        <begin position="236"/>
        <end position="253"/>
    </location>
</feature>
<evidence type="ECO:0000259" key="2">
    <source>
        <dbReference type="Pfam" id="PF01757"/>
    </source>
</evidence>
<feature type="transmembrane region" description="Helical" evidence="1">
    <location>
        <begin position="186"/>
        <end position="205"/>
    </location>
</feature>
<feature type="transmembrane region" description="Helical" evidence="1">
    <location>
        <begin position="33"/>
        <end position="53"/>
    </location>
</feature>
<dbReference type="PANTHER" id="PTHR23028">
    <property type="entry name" value="ACETYLTRANSFERASE"/>
    <property type="match status" value="1"/>
</dbReference>
<keyword evidence="1" id="KW-0472">Membrane</keyword>
<dbReference type="Proteomes" id="UP001422759">
    <property type="component" value="Unassembled WGS sequence"/>
</dbReference>
<keyword evidence="1" id="KW-0812">Transmembrane</keyword>
<evidence type="ECO:0000313" key="3">
    <source>
        <dbReference type="EMBL" id="GAA2130475.1"/>
    </source>
</evidence>
<reference evidence="4" key="1">
    <citation type="journal article" date="2019" name="Int. J. Syst. Evol. Microbiol.">
        <title>The Global Catalogue of Microorganisms (GCM) 10K type strain sequencing project: providing services to taxonomists for standard genome sequencing and annotation.</title>
        <authorList>
            <consortium name="The Broad Institute Genomics Platform"/>
            <consortium name="The Broad Institute Genome Sequencing Center for Infectious Disease"/>
            <person name="Wu L."/>
            <person name="Ma J."/>
        </authorList>
    </citation>
    <scope>NUCLEOTIDE SEQUENCE [LARGE SCALE GENOMIC DNA]</scope>
    <source>
        <strain evidence="4">JCM 14560</strain>
    </source>
</reference>
<organism evidence="3 4">
    <name type="scientific">Kitasatospora kazusensis</name>
    <dbReference type="NCBI Taxonomy" id="407974"/>
    <lineage>
        <taxon>Bacteria</taxon>
        <taxon>Bacillati</taxon>
        <taxon>Actinomycetota</taxon>
        <taxon>Actinomycetes</taxon>
        <taxon>Kitasatosporales</taxon>
        <taxon>Streptomycetaceae</taxon>
        <taxon>Kitasatospora</taxon>
    </lineage>
</organism>